<evidence type="ECO:0000259" key="6">
    <source>
        <dbReference type="Pfam" id="PF08546"/>
    </source>
</evidence>
<evidence type="ECO:0000256" key="1">
    <source>
        <dbReference type="ARBA" id="ARBA00007870"/>
    </source>
</evidence>
<dbReference type="Proteomes" id="UP001595823">
    <property type="component" value="Unassembled WGS sequence"/>
</dbReference>
<dbReference type="RefSeq" id="WP_380620824.1">
    <property type="nucleotide sequence ID" value="NZ_JBHSDK010000015.1"/>
</dbReference>
<dbReference type="EC" id="1.1.1.169" evidence="4"/>
<evidence type="ECO:0000256" key="4">
    <source>
        <dbReference type="RuleBase" id="RU362068"/>
    </source>
</evidence>
<protein>
    <recommendedName>
        <fullName evidence="4">2-dehydropantoate 2-reductase</fullName>
        <ecNumber evidence="4">1.1.1.169</ecNumber>
    </recommendedName>
    <alternativeName>
        <fullName evidence="4">Ketopantoate reductase</fullName>
    </alternativeName>
</protein>
<reference evidence="8" key="1">
    <citation type="journal article" date="2019" name="Int. J. Syst. Evol. Microbiol.">
        <title>The Global Catalogue of Microorganisms (GCM) 10K type strain sequencing project: providing services to taxonomists for standard genome sequencing and annotation.</title>
        <authorList>
            <consortium name="The Broad Institute Genomics Platform"/>
            <consortium name="The Broad Institute Genome Sequencing Center for Infectious Disease"/>
            <person name="Wu L."/>
            <person name="Ma J."/>
        </authorList>
    </citation>
    <scope>NUCLEOTIDE SEQUENCE [LARGE SCALE GENOMIC DNA]</scope>
    <source>
        <strain evidence="8">IBRC-M 10908</strain>
    </source>
</reference>
<gene>
    <name evidence="7" type="ORF">ACFPET_10855</name>
</gene>
<keyword evidence="3 4" id="KW-0560">Oxidoreductase</keyword>
<evidence type="ECO:0000256" key="2">
    <source>
        <dbReference type="ARBA" id="ARBA00022857"/>
    </source>
</evidence>
<name>A0ABV8TY33_9ACTN</name>
<comment type="function">
    <text evidence="4">Catalyzes the NADPH-dependent reduction of ketopantoate into pantoic acid.</text>
</comment>
<comment type="caution">
    <text evidence="7">The sequence shown here is derived from an EMBL/GenBank/DDBJ whole genome shotgun (WGS) entry which is preliminary data.</text>
</comment>
<comment type="similarity">
    <text evidence="1 4">Belongs to the ketopantoate reductase family.</text>
</comment>
<dbReference type="Pfam" id="PF08546">
    <property type="entry name" value="ApbA_C"/>
    <property type="match status" value="1"/>
</dbReference>
<dbReference type="SUPFAM" id="SSF48179">
    <property type="entry name" value="6-phosphogluconate dehydrogenase C-terminal domain-like"/>
    <property type="match status" value="1"/>
</dbReference>
<comment type="pathway">
    <text evidence="4">Cofactor biosynthesis; (R)-pantothenate biosynthesis; (R)-pantoate from 3-methyl-2-oxobutanoate: step 2/2.</text>
</comment>
<dbReference type="InterPro" id="IPR008927">
    <property type="entry name" value="6-PGluconate_DH-like_C_sf"/>
</dbReference>
<dbReference type="Pfam" id="PF02558">
    <property type="entry name" value="ApbA"/>
    <property type="match status" value="1"/>
</dbReference>
<feature type="domain" description="Ketopantoate reductase C-terminal" evidence="6">
    <location>
        <begin position="180"/>
        <end position="301"/>
    </location>
</feature>
<comment type="catalytic activity">
    <reaction evidence="4">
        <text>(R)-pantoate + NADP(+) = 2-dehydropantoate + NADPH + H(+)</text>
        <dbReference type="Rhea" id="RHEA:16233"/>
        <dbReference type="ChEBI" id="CHEBI:11561"/>
        <dbReference type="ChEBI" id="CHEBI:15378"/>
        <dbReference type="ChEBI" id="CHEBI:15980"/>
        <dbReference type="ChEBI" id="CHEBI:57783"/>
        <dbReference type="ChEBI" id="CHEBI:58349"/>
        <dbReference type="EC" id="1.1.1.169"/>
    </reaction>
</comment>
<accession>A0ABV8TY33</accession>
<dbReference type="InterPro" id="IPR013328">
    <property type="entry name" value="6PGD_dom2"/>
</dbReference>
<dbReference type="PANTHER" id="PTHR21708">
    <property type="entry name" value="PROBABLE 2-DEHYDROPANTOATE 2-REDUCTASE"/>
    <property type="match status" value="1"/>
</dbReference>
<keyword evidence="4" id="KW-0566">Pantothenate biosynthesis</keyword>
<dbReference type="Gene3D" id="3.40.50.720">
    <property type="entry name" value="NAD(P)-binding Rossmann-like Domain"/>
    <property type="match status" value="1"/>
</dbReference>
<dbReference type="InterPro" id="IPR036291">
    <property type="entry name" value="NAD(P)-bd_dom_sf"/>
</dbReference>
<dbReference type="InterPro" id="IPR051402">
    <property type="entry name" value="KPR-Related"/>
</dbReference>
<dbReference type="NCBIfam" id="TIGR00745">
    <property type="entry name" value="apbA_panE"/>
    <property type="match status" value="1"/>
</dbReference>
<dbReference type="InterPro" id="IPR013752">
    <property type="entry name" value="KPA_reductase"/>
</dbReference>
<evidence type="ECO:0000259" key="5">
    <source>
        <dbReference type="Pfam" id="PF02558"/>
    </source>
</evidence>
<evidence type="ECO:0000256" key="3">
    <source>
        <dbReference type="ARBA" id="ARBA00023002"/>
    </source>
</evidence>
<proteinExistence type="inferred from homology"/>
<dbReference type="InterPro" id="IPR013332">
    <property type="entry name" value="KPR_N"/>
</dbReference>
<keyword evidence="8" id="KW-1185">Reference proteome</keyword>
<evidence type="ECO:0000313" key="8">
    <source>
        <dbReference type="Proteomes" id="UP001595823"/>
    </source>
</evidence>
<organism evidence="7 8">
    <name type="scientific">Salininema proteolyticum</name>
    <dbReference type="NCBI Taxonomy" id="1607685"/>
    <lineage>
        <taxon>Bacteria</taxon>
        <taxon>Bacillati</taxon>
        <taxon>Actinomycetota</taxon>
        <taxon>Actinomycetes</taxon>
        <taxon>Glycomycetales</taxon>
        <taxon>Glycomycetaceae</taxon>
        <taxon>Salininema</taxon>
    </lineage>
</organism>
<dbReference type="EMBL" id="JBHSDK010000015">
    <property type="protein sequence ID" value="MFC4335700.1"/>
    <property type="molecule type" value="Genomic_DNA"/>
</dbReference>
<dbReference type="Gene3D" id="1.10.1040.10">
    <property type="entry name" value="N-(1-d-carboxylethyl)-l-norvaline Dehydrogenase, domain 2"/>
    <property type="match status" value="1"/>
</dbReference>
<keyword evidence="2 4" id="KW-0521">NADP</keyword>
<evidence type="ECO:0000313" key="7">
    <source>
        <dbReference type="EMBL" id="MFC4335700.1"/>
    </source>
</evidence>
<dbReference type="PANTHER" id="PTHR21708:SF26">
    <property type="entry name" value="2-DEHYDROPANTOATE 2-REDUCTASE"/>
    <property type="match status" value="1"/>
</dbReference>
<dbReference type="InterPro" id="IPR003710">
    <property type="entry name" value="ApbA"/>
</dbReference>
<dbReference type="SUPFAM" id="SSF51735">
    <property type="entry name" value="NAD(P)-binding Rossmann-fold domains"/>
    <property type="match status" value="1"/>
</dbReference>
<feature type="domain" description="Ketopantoate reductase N-terminal" evidence="5">
    <location>
        <begin position="3"/>
        <end position="152"/>
    </location>
</feature>
<sequence length="313" mass="33356">MRILIAGAGAVGGYFGASWARSGLDVTFMVSARRARVLAERGLRVVDMGEESVLTPTTVLAEDIGAPYDLVVLGVKSTADRPFAALLDQIAPAVGPDTLILPLLNGLAHVEVLNERFGPERVLGGVAKIITTLNEDGDIVRMAPVATLVFGEQPGGASERARELRERLSVEGTDIVLSEDILGDMWDKWVFITTTAGLNVLMRAPLGDIAAVPGGPELARRLAAEGASVAKAEGHELSEERIETTVAFASDPELPVTTSLYRDLEAGSATEGEHLFGIMLSTARRHGLEVPTLELVTLNLRVFERSREKAGAR</sequence>